<dbReference type="InterPro" id="IPR045860">
    <property type="entry name" value="Snake_toxin-like_sf"/>
</dbReference>
<dbReference type="InterPro" id="IPR018354">
    <property type="entry name" value="Snake_toxin_con_site"/>
</dbReference>
<feature type="chain" id="PRO_5034031790" evidence="4">
    <location>
        <begin position="22"/>
        <end position="86"/>
    </location>
</feature>
<dbReference type="GeneTree" id="ENSGT01110000269503"/>
<dbReference type="GO" id="GO:0005576">
    <property type="term" value="C:extracellular region"/>
    <property type="evidence" value="ECO:0007669"/>
    <property type="project" value="UniProtKB-SubCell"/>
</dbReference>
<dbReference type="AlphaFoldDB" id="A0A8C6XGV8"/>
<evidence type="ECO:0000256" key="2">
    <source>
        <dbReference type="ARBA" id="ARBA00022525"/>
    </source>
</evidence>
<dbReference type="CDD" id="cd00206">
    <property type="entry name" value="TFP_snake_toxin"/>
    <property type="match status" value="1"/>
</dbReference>
<dbReference type="SUPFAM" id="SSF57302">
    <property type="entry name" value="Snake toxin-like"/>
    <property type="match status" value="1"/>
</dbReference>
<dbReference type="Pfam" id="PF21947">
    <property type="entry name" value="Toxin_cobra-type"/>
    <property type="match status" value="1"/>
</dbReference>
<dbReference type="OrthoDB" id="10387372at2759"/>
<dbReference type="GO" id="GO:0090729">
    <property type="term" value="F:toxin activity"/>
    <property type="evidence" value="ECO:0007669"/>
    <property type="project" value="InterPro"/>
</dbReference>
<keyword evidence="6" id="KW-1185">Reference proteome</keyword>
<dbReference type="FunFam" id="2.10.60.10:FF:000024">
    <property type="entry name" value="Cytotoxin 1"/>
    <property type="match status" value="1"/>
</dbReference>
<dbReference type="InterPro" id="IPR003571">
    <property type="entry name" value="Snake_3FTx"/>
</dbReference>
<reference evidence="5" key="1">
    <citation type="submission" date="2025-08" db="UniProtKB">
        <authorList>
            <consortium name="Ensembl"/>
        </authorList>
    </citation>
    <scope>IDENTIFICATION</scope>
</reference>
<evidence type="ECO:0000256" key="1">
    <source>
        <dbReference type="ARBA" id="ARBA00004613"/>
    </source>
</evidence>
<dbReference type="Ensembl" id="ENSNNAT00000014822.1">
    <property type="protein sequence ID" value="ENSNNAP00000014136.1"/>
    <property type="gene ID" value="ENSNNAG00000009534.1"/>
</dbReference>
<comment type="subcellular location">
    <subcellularLocation>
        <location evidence="1">Secreted</location>
    </subcellularLocation>
</comment>
<accession>A0A8C6XGV8</accession>
<dbReference type="Proteomes" id="UP000694559">
    <property type="component" value="Unplaced"/>
</dbReference>
<dbReference type="InterPro" id="IPR054131">
    <property type="entry name" value="Toxin_cobra-type"/>
</dbReference>
<name>A0A8C6XGV8_NAJNA</name>
<keyword evidence="2" id="KW-0964">Secreted</keyword>
<dbReference type="InterPro" id="IPR003572">
    <property type="entry name" value="Cytotoxin_Cobra"/>
</dbReference>
<keyword evidence="3" id="KW-1015">Disulfide bond</keyword>
<dbReference type="OMA" id="AIECCSE"/>
<feature type="signal peptide" evidence="4">
    <location>
        <begin position="1"/>
        <end position="21"/>
    </location>
</feature>
<evidence type="ECO:0000256" key="4">
    <source>
        <dbReference type="SAM" id="SignalP"/>
    </source>
</evidence>
<dbReference type="PROSITE" id="PS00272">
    <property type="entry name" value="SNAKE_TOXIN"/>
    <property type="match status" value="1"/>
</dbReference>
<sequence length="86" mass="9635">MKILLLTLVVVTIMCLDLGYTLTCVKEKSIFGVTTEDCPDGQNLCFKRWHMIVPGRYKKTRGCAATCPIAENRDVIECCSTDKCND</sequence>
<protein>
    <submittedName>
        <fullName evidence="5">Uncharacterized protein</fullName>
    </submittedName>
</protein>
<organism evidence="5 6">
    <name type="scientific">Naja naja</name>
    <name type="common">Indian cobra</name>
    <dbReference type="NCBI Taxonomy" id="35670"/>
    <lineage>
        <taxon>Eukaryota</taxon>
        <taxon>Metazoa</taxon>
        <taxon>Chordata</taxon>
        <taxon>Craniata</taxon>
        <taxon>Vertebrata</taxon>
        <taxon>Euteleostomi</taxon>
        <taxon>Lepidosauria</taxon>
        <taxon>Squamata</taxon>
        <taxon>Bifurcata</taxon>
        <taxon>Unidentata</taxon>
        <taxon>Episquamata</taxon>
        <taxon>Toxicofera</taxon>
        <taxon>Serpentes</taxon>
        <taxon>Colubroidea</taxon>
        <taxon>Elapidae</taxon>
        <taxon>Elapinae</taxon>
        <taxon>Naja</taxon>
    </lineage>
</organism>
<proteinExistence type="predicted"/>
<reference evidence="5" key="2">
    <citation type="submission" date="2025-09" db="UniProtKB">
        <authorList>
            <consortium name="Ensembl"/>
        </authorList>
    </citation>
    <scope>IDENTIFICATION</scope>
</reference>
<evidence type="ECO:0000313" key="6">
    <source>
        <dbReference type="Proteomes" id="UP000694559"/>
    </source>
</evidence>
<evidence type="ECO:0000313" key="5">
    <source>
        <dbReference type="Ensembl" id="ENSNNAP00000014136.1"/>
    </source>
</evidence>
<dbReference type="Gene3D" id="2.10.60.10">
    <property type="entry name" value="CD59"/>
    <property type="match status" value="1"/>
</dbReference>
<keyword evidence="4" id="KW-0732">Signal</keyword>
<dbReference type="PRINTS" id="PR00282">
    <property type="entry name" value="CYTOTOXIN"/>
</dbReference>
<evidence type="ECO:0000256" key="3">
    <source>
        <dbReference type="ARBA" id="ARBA00023157"/>
    </source>
</evidence>